<dbReference type="EC" id="1.4.1.19" evidence="5"/>
<dbReference type="InterPro" id="IPR033524">
    <property type="entry name" value="Glu/Leu/Phe/Val_DH_AS"/>
</dbReference>
<dbReference type="Pfam" id="PF02812">
    <property type="entry name" value="ELFV_dehydrog_N"/>
    <property type="match status" value="1"/>
</dbReference>
<keyword evidence="8" id="KW-0547">Nucleotide-binding</keyword>
<protein>
    <recommendedName>
        <fullName evidence="6">L-tryptophan dehydrogenase</fullName>
        <ecNumber evidence="5">1.4.1.19</ecNumber>
    </recommendedName>
</protein>
<evidence type="ECO:0000313" key="12">
    <source>
        <dbReference type="Proteomes" id="UP000729701"/>
    </source>
</evidence>
<dbReference type="Gene3D" id="3.40.50.720">
    <property type="entry name" value="NAD(P)-binding Rossmann-like Domain"/>
    <property type="match status" value="1"/>
</dbReference>
<dbReference type="InterPro" id="IPR006095">
    <property type="entry name" value="Glu/Leu/Phe/Val/Trp_DH"/>
</dbReference>
<dbReference type="EMBL" id="JAHHGZ010000016">
    <property type="protein sequence ID" value="MBW4668938.1"/>
    <property type="molecule type" value="Genomic_DNA"/>
</dbReference>
<reference evidence="11" key="1">
    <citation type="submission" date="2021-05" db="EMBL/GenBank/DDBJ databases">
        <authorList>
            <person name="Pietrasiak N."/>
            <person name="Ward R."/>
            <person name="Stajich J.E."/>
            <person name="Kurbessoian T."/>
        </authorList>
    </citation>
    <scope>NUCLEOTIDE SEQUENCE</scope>
    <source>
        <strain evidence="11">GSE-NOS-MK-12-04C</strain>
    </source>
</reference>
<dbReference type="InterPro" id="IPR006097">
    <property type="entry name" value="Glu/Leu/Phe/Val/Trp_DH_dimer"/>
</dbReference>
<dbReference type="PIRSF" id="PIRSF000188">
    <property type="entry name" value="Phe_leu_dh"/>
    <property type="match status" value="1"/>
</dbReference>
<evidence type="ECO:0000256" key="2">
    <source>
        <dbReference type="ARBA" id="ARBA00023002"/>
    </source>
</evidence>
<dbReference type="SUPFAM" id="SSF53223">
    <property type="entry name" value="Aminoacid dehydrogenase-like, N-terminal domain"/>
    <property type="match status" value="1"/>
</dbReference>
<dbReference type="SUPFAM" id="SSF51735">
    <property type="entry name" value="NAD(P)-binding Rossmann-fold domains"/>
    <property type="match status" value="1"/>
</dbReference>
<evidence type="ECO:0000256" key="5">
    <source>
        <dbReference type="ARBA" id="ARBA00066783"/>
    </source>
</evidence>
<evidence type="ECO:0000256" key="1">
    <source>
        <dbReference type="ARBA" id="ARBA00006382"/>
    </source>
</evidence>
<dbReference type="Proteomes" id="UP000729701">
    <property type="component" value="Unassembled WGS sequence"/>
</dbReference>
<dbReference type="InterPro" id="IPR036291">
    <property type="entry name" value="NAD(P)-bd_dom_sf"/>
</dbReference>
<dbReference type="GO" id="GO:0006520">
    <property type="term" value="P:amino acid metabolic process"/>
    <property type="evidence" value="ECO:0007669"/>
    <property type="project" value="InterPro"/>
</dbReference>
<evidence type="ECO:0000313" key="11">
    <source>
        <dbReference type="EMBL" id="MBW4668938.1"/>
    </source>
</evidence>
<feature type="binding site" evidence="8">
    <location>
        <begin position="176"/>
        <end position="181"/>
    </location>
    <ligand>
        <name>NAD(+)</name>
        <dbReference type="ChEBI" id="CHEBI:57540"/>
    </ligand>
</feature>
<evidence type="ECO:0000256" key="4">
    <source>
        <dbReference type="ARBA" id="ARBA00051829"/>
    </source>
</evidence>
<dbReference type="PANTHER" id="PTHR42722:SF1">
    <property type="entry name" value="VALINE DEHYDROGENASE"/>
    <property type="match status" value="1"/>
</dbReference>
<dbReference type="CDD" id="cd01075">
    <property type="entry name" value="NAD_bind_Leu_Phe_Val_DH"/>
    <property type="match status" value="1"/>
</dbReference>
<dbReference type="GO" id="GO:0000166">
    <property type="term" value="F:nucleotide binding"/>
    <property type="evidence" value="ECO:0007669"/>
    <property type="project" value="UniProtKB-KW"/>
</dbReference>
<evidence type="ECO:0000259" key="10">
    <source>
        <dbReference type="SMART" id="SM00839"/>
    </source>
</evidence>
<dbReference type="InterPro" id="IPR046346">
    <property type="entry name" value="Aminoacid_DH-like_N_sf"/>
</dbReference>
<dbReference type="PANTHER" id="PTHR42722">
    <property type="entry name" value="LEUCINE DEHYDROGENASE"/>
    <property type="match status" value="1"/>
</dbReference>
<feature type="domain" description="Glutamate/phenylalanine/leucine/valine/L-tryptophan dehydrogenase C-terminal" evidence="10">
    <location>
        <begin position="140"/>
        <end position="348"/>
    </location>
</feature>
<dbReference type="FunFam" id="3.40.50.10860:FF:000010">
    <property type="entry name" value="Leucine dehydrogenase"/>
    <property type="match status" value="1"/>
</dbReference>
<evidence type="ECO:0000256" key="6">
    <source>
        <dbReference type="ARBA" id="ARBA00068794"/>
    </source>
</evidence>
<feature type="active site" description="Proton donor/acceptor" evidence="7">
    <location>
        <position position="80"/>
    </location>
</feature>
<dbReference type="NCBIfam" id="NF035922">
    <property type="entry name" value="Trp_DH_ScyB"/>
    <property type="match status" value="1"/>
</dbReference>
<reference evidence="11" key="2">
    <citation type="journal article" date="2022" name="Microbiol. Resour. Announc.">
        <title>Metagenome Sequencing to Explore Phylogenomics of Terrestrial Cyanobacteria.</title>
        <authorList>
            <person name="Ward R.D."/>
            <person name="Stajich J.E."/>
            <person name="Johansen J.R."/>
            <person name="Huntemann M."/>
            <person name="Clum A."/>
            <person name="Foster B."/>
            <person name="Foster B."/>
            <person name="Roux S."/>
            <person name="Palaniappan K."/>
            <person name="Varghese N."/>
            <person name="Mukherjee S."/>
            <person name="Reddy T.B.K."/>
            <person name="Daum C."/>
            <person name="Copeland A."/>
            <person name="Chen I.A."/>
            <person name="Ivanova N.N."/>
            <person name="Kyrpides N.C."/>
            <person name="Shapiro N."/>
            <person name="Eloe-Fadrosh E.A."/>
            <person name="Pietrasiak N."/>
        </authorList>
    </citation>
    <scope>NUCLEOTIDE SEQUENCE</scope>
    <source>
        <strain evidence="11">GSE-NOS-MK-12-04C</strain>
    </source>
</reference>
<evidence type="ECO:0000256" key="9">
    <source>
        <dbReference type="RuleBase" id="RU004417"/>
    </source>
</evidence>
<dbReference type="InterPro" id="IPR006096">
    <property type="entry name" value="Glu/Leu/Phe/Val/Trp_DH_C"/>
</dbReference>
<evidence type="ECO:0000256" key="8">
    <source>
        <dbReference type="PIRSR" id="PIRSR000188-2"/>
    </source>
</evidence>
<evidence type="ECO:0000256" key="3">
    <source>
        <dbReference type="ARBA" id="ARBA00023027"/>
    </source>
</evidence>
<comment type="caution">
    <text evidence="11">The sequence shown here is derived from an EMBL/GenBank/DDBJ whole genome shotgun (WGS) entry which is preliminary data.</text>
</comment>
<dbReference type="PRINTS" id="PR00082">
    <property type="entry name" value="GLFDHDRGNASE"/>
</dbReference>
<keyword evidence="3 8" id="KW-0520">NAD</keyword>
<comment type="catalytic activity">
    <reaction evidence="4">
        <text>L-tryptophan + NAD(+) + H2O = indole-3-pyruvate + NH4(+) + NADH + H(+)</text>
        <dbReference type="Rhea" id="RHEA:13473"/>
        <dbReference type="ChEBI" id="CHEBI:15377"/>
        <dbReference type="ChEBI" id="CHEBI:15378"/>
        <dbReference type="ChEBI" id="CHEBI:17640"/>
        <dbReference type="ChEBI" id="CHEBI:28938"/>
        <dbReference type="ChEBI" id="CHEBI:57540"/>
        <dbReference type="ChEBI" id="CHEBI:57912"/>
        <dbReference type="ChEBI" id="CHEBI:57945"/>
        <dbReference type="EC" id="1.4.1.19"/>
    </reaction>
    <physiologicalReaction direction="left-to-right" evidence="4">
        <dbReference type="Rhea" id="RHEA:13474"/>
    </physiologicalReaction>
</comment>
<name>A0A951USQ6_9CYAN</name>
<accession>A0A951USQ6</accession>
<dbReference type="Gene3D" id="3.40.50.10860">
    <property type="entry name" value="Leucine Dehydrogenase, chain A, domain 1"/>
    <property type="match status" value="1"/>
</dbReference>
<gene>
    <name evidence="11" type="primary">scyB</name>
    <name evidence="11" type="ORF">KME60_16320</name>
</gene>
<sequence length="355" mass="38752">MNLFETVTEMGHEQVLFCHGKDPDIKAIIAIHDTSLGPAMGATRLLPYISEEAALKDALRLSRGMTYKAACANIPVGGGKAVIIADPANKTDDLLRAYGRFVNNLQGRFITGQDVNLTPEDVRTISQETNYVVGVEEKSGGPAPITARGVFLGIKAAVEFKNQTQRLDGVRVAVQGLGNVGKHLCQLLHEDGAQLLVADVSSEKTEEVKRLFGATVVEPEEIYSVNVDIFAPCALGGILNSETIPRIQAEIIAGCANNQLGQEQIHSHMLREKGILYCPDYVINAGGLINVYNEMIGYNEEKAFKQLNNIYNTLLEIFARGEQQEITTNFAAQQLAEERIMKARKLKNQPIAVSC</sequence>
<dbReference type="AlphaFoldDB" id="A0A951USQ6"/>
<dbReference type="InterPro" id="IPR016211">
    <property type="entry name" value="Glu/Phe/Leu/Val/Trp_DH_bac/arc"/>
</dbReference>
<comment type="similarity">
    <text evidence="1 9">Belongs to the Glu/Leu/Phe/Val dehydrogenases family.</text>
</comment>
<organism evidence="11 12">
    <name type="scientific">Cyanomargarita calcarea GSE-NOS-MK-12-04C</name>
    <dbReference type="NCBI Taxonomy" id="2839659"/>
    <lineage>
        <taxon>Bacteria</taxon>
        <taxon>Bacillati</taxon>
        <taxon>Cyanobacteriota</taxon>
        <taxon>Cyanophyceae</taxon>
        <taxon>Nostocales</taxon>
        <taxon>Cyanomargaritaceae</taxon>
        <taxon>Cyanomargarita</taxon>
    </lineage>
</organism>
<dbReference type="PROSITE" id="PS00074">
    <property type="entry name" value="GLFV_DEHYDROGENASE"/>
    <property type="match status" value="1"/>
</dbReference>
<proteinExistence type="inferred from homology"/>
<dbReference type="Pfam" id="PF00208">
    <property type="entry name" value="ELFV_dehydrog"/>
    <property type="match status" value="2"/>
</dbReference>
<dbReference type="SMART" id="SM00839">
    <property type="entry name" value="ELFV_dehydrog"/>
    <property type="match status" value="1"/>
</dbReference>
<dbReference type="GO" id="GO:0050363">
    <property type="term" value="F:tryptophan dehydrogenase activity"/>
    <property type="evidence" value="ECO:0007669"/>
    <property type="project" value="UniProtKB-EC"/>
</dbReference>
<keyword evidence="2 9" id="KW-0560">Oxidoreductase</keyword>
<evidence type="ECO:0000256" key="7">
    <source>
        <dbReference type="PIRSR" id="PIRSR000188-1"/>
    </source>
</evidence>